<comment type="caution">
    <text evidence="6">The sequence shown here is derived from an EMBL/GenBank/DDBJ whole genome shotgun (WGS) entry which is preliminary data.</text>
</comment>
<evidence type="ECO:0000313" key="6">
    <source>
        <dbReference type="EMBL" id="KAJ2750842.1"/>
    </source>
</evidence>
<dbReference type="CDD" id="cd00325">
    <property type="entry name" value="chitinase_GH19"/>
    <property type="match status" value="1"/>
</dbReference>
<dbReference type="GO" id="GO:0006032">
    <property type="term" value="P:chitin catabolic process"/>
    <property type="evidence" value="ECO:0007669"/>
    <property type="project" value="InterPro"/>
</dbReference>
<feature type="domain" description="Glycoside hydrolase family 19 catalytic" evidence="5">
    <location>
        <begin position="283"/>
        <end position="360"/>
    </location>
</feature>
<evidence type="ECO:0000259" key="5">
    <source>
        <dbReference type="Pfam" id="PF00182"/>
    </source>
</evidence>
<proteinExistence type="predicted"/>
<dbReference type="EMBL" id="JANBUH010000489">
    <property type="protein sequence ID" value="KAJ2750842.1"/>
    <property type="molecule type" value="Genomic_DNA"/>
</dbReference>
<dbReference type="InterPro" id="IPR023346">
    <property type="entry name" value="Lysozyme-like_dom_sf"/>
</dbReference>
<feature type="compositionally biased region" description="Low complexity" evidence="3">
    <location>
        <begin position="181"/>
        <end position="193"/>
    </location>
</feature>
<evidence type="ECO:0000256" key="4">
    <source>
        <dbReference type="SAM" id="SignalP"/>
    </source>
</evidence>
<dbReference type="PANTHER" id="PTHR22595:SF79">
    <property type="entry name" value="CHITINASE 12"/>
    <property type="match status" value="1"/>
</dbReference>
<feature type="compositionally biased region" description="Gly residues" evidence="3">
    <location>
        <begin position="194"/>
        <end position="207"/>
    </location>
</feature>
<organism evidence="6 7">
    <name type="scientific">Coemansia pectinata</name>
    <dbReference type="NCBI Taxonomy" id="1052879"/>
    <lineage>
        <taxon>Eukaryota</taxon>
        <taxon>Fungi</taxon>
        <taxon>Fungi incertae sedis</taxon>
        <taxon>Zoopagomycota</taxon>
        <taxon>Kickxellomycotina</taxon>
        <taxon>Kickxellomycetes</taxon>
        <taxon>Kickxellales</taxon>
        <taxon>Kickxellaceae</taxon>
        <taxon>Coemansia</taxon>
    </lineage>
</organism>
<dbReference type="GO" id="GO:0004568">
    <property type="term" value="F:chitinase activity"/>
    <property type="evidence" value="ECO:0007669"/>
    <property type="project" value="InterPro"/>
</dbReference>
<feature type="chain" id="PRO_5040859255" description="Glycoside hydrolase family 19 catalytic domain-containing protein" evidence="4">
    <location>
        <begin position="25"/>
        <end position="415"/>
    </location>
</feature>
<feature type="compositionally biased region" description="Low complexity" evidence="3">
    <location>
        <begin position="99"/>
        <end position="156"/>
    </location>
</feature>
<reference evidence="6" key="1">
    <citation type="submission" date="2022-07" db="EMBL/GenBank/DDBJ databases">
        <title>Phylogenomic reconstructions and comparative analyses of Kickxellomycotina fungi.</title>
        <authorList>
            <person name="Reynolds N.K."/>
            <person name="Stajich J.E."/>
            <person name="Barry K."/>
            <person name="Grigoriev I.V."/>
            <person name="Crous P."/>
            <person name="Smith M.E."/>
        </authorList>
    </citation>
    <scope>NUCLEOTIDE SEQUENCE</scope>
    <source>
        <strain evidence="6">BCRC 34297</strain>
    </source>
</reference>
<evidence type="ECO:0000256" key="2">
    <source>
        <dbReference type="ARBA" id="ARBA00023157"/>
    </source>
</evidence>
<dbReference type="GO" id="GO:0016998">
    <property type="term" value="P:cell wall macromolecule catabolic process"/>
    <property type="evidence" value="ECO:0007669"/>
    <property type="project" value="InterPro"/>
</dbReference>
<accession>A0A9W8GQU2</accession>
<dbReference type="AlphaFoldDB" id="A0A9W8GQU2"/>
<keyword evidence="2" id="KW-1015">Disulfide bond</keyword>
<evidence type="ECO:0000256" key="1">
    <source>
        <dbReference type="ARBA" id="ARBA00022821"/>
    </source>
</evidence>
<evidence type="ECO:0000313" key="7">
    <source>
        <dbReference type="Proteomes" id="UP001140011"/>
    </source>
</evidence>
<sequence>MVSLTSAATLLAIVLTAGCQVASASPQPQIQGTIVPRAAAAPELGDVCDINKDRIVCADEKSLLICDRNEWVQFSNCNLGTVCRNGNCVYPEASGSSPAASAPAASAPAASAPGASAPSASAPAGSAPAASVPGAASSSNAVAPSPSLAQSQPPSSTGSAAVSKPASSPGVAQPTSAATKSSAVQPSSAPSSSAGGGGGSESGGGGGDNFGITCDKFNKAVSAASSAISNSYPAPSSAQCNSFVKNMKSAGGIASSREAAMFLANILWESDGLRAKEEYDCQTLPDWCAQNYKTPEDVSGQTYWGRGYIQLTWHYNYLDASKGLYGDDRLAKDTAQVAKDEDIAWKVSFWFWKDRVRSDPGVQAGNFGASINKINGGLECRGSAQDKAKKRYAMYKAILPVFAPGETPKEAGCYN</sequence>
<feature type="signal peptide" evidence="4">
    <location>
        <begin position="1"/>
        <end position="24"/>
    </location>
</feature>
<gene>
    <name evidence="6" type="ORF">GGI19_004868</name>
</gene>
<keyword evidence="4" id="KW-0732">Signal</keyword>
<keyword evidence="7" id="KW-1185">Reference proteome</keyword>
<dbReference type="Pfam" id="PF00182">
    <property type="entry name" value="Glyco_hydro_19"/>
    <property type="match status" value="1"/>
</dbReference>
<dbReference type="Gene3D" id="1.10.530.10">
    <property type="match status" value="1"/>
</dbReference>
<dbReference type="PANTHER" id="PTHR22595">
    <property type="entry name" value="CHITINASE-RELATED"/>
    <property type="match status" value="1"/>
</dbReference>
<dbReference type="SUPFAM" id="SSF53955">
    <property type="entry name" value="Lysozyme-like"/>
    <property type="match status" value="1"/>
</dbReference>
<dbReference type="Proteomes" id="UP001140011">
    <property type="component" value="Unassembled WGS sequence"/>
</dbReference>
<dbReference type="GO" id="GO:0006952">
    <property type="term" value="P:defense response"/>
    <property type="evidence" value="ECO:0007669"/>
    <property type="project" value="UniProtKB-KW"/>
</dbReference>
<keyword evidence="1" id="KW-0611">Plant defense</keyword>
<protein>
    <recommendedName>
        <fullName evidence="5">Glycoside hydrolase family 19 catalytic domain-containing protein</fullName>
    </recommendedName>
</protein>
<dbReference type="InterPro" id="IPR000726">
    <property type="entry name" value="Glyco_hydro_19_cat"/>
</dbReference>
<dbReference type="OrthoDB" id="5985073at2759"/>
<evidence type="ECO:0000256" key="3">
    <source>
        <dbReference type="SAM" id="MobiDB-lite"/>
    </source>
</evidence>
<name>A0A9W8GQU2_9FUNG</name>
<feature type="region of interest" description="Disordered" evidence="3">
    <location>
        <begin position="99"/>
        <end position="207"/>
    </location>
</feature>